<dbReference type="InterPro" id="IPR020843">
    <property type="entry name" value="ER"/>
</dbReference>
<dbReference type="Pfam" id="PF13602">
    <property type="entry name" value="ADH_zinc_N_2"/>
    <property type="match status" value="1"/>
</dbReference>
<dbReference type="Gene3D" id="3.40.50.720">
    <property type="entry name" value="NAD(P)-binding Rossmann-like Domain"/>
    <property type="match status" value="1"/>
</dbReference>
<dbReference type="InterPro" id="IPR051397">
    <property type="entry name" value="Zn-ADH-like_protein"/>
</dbReference>
<organism evidence="2 3">
    <name type="scientific">Microlunatus endophyticus</name>
    <dbReference type="NCBI Taxonomy" id="1716077"/>
    <lineage>
        <taxon>Bacteria</taxon>
        <taxon>Bacillati</taxon>
        <taxon>Actinomycetota</taxon>
        <taxon>Actinomycetes</taxon>
        <taxon>Propionibacteriales</taxon>
        <taxon>Propionibacteriaceae</taxon>
        <taxon>Microlunatus</taxon>
    </lineage>
</organism>
<evidence type="ECO:0000259" key="1">
    <source>
        <dbReference type="SMART" id="SM00829"/>
    </source>
</evidence>
<feature type="domain" description="Enoyl reductase (ER)" evidence="1">
    <location>
        <begin position="10"/>
        <end position="325"/>
    </location>
</feature>
<dbReference type="GO" id="GO:0016491">
    <property type="term" value="F:oxidoreductase activity"/>
    <property type="evidence" value="ECO:0007669"/>
    <property type="project" value="InterPro"/>
</dbReference>
<dbReference type="InterPro" id="IPR013154">
    <property type="entry name" value="ADH-like_N"/>
</dbReference>
<protein>
    <submittedName>
        <fullName evidence="2">NADPH:quinone reductase</fullName>
    </submittedName>
</protein>
<dbReference type="Gene3D" id="3.90.180.10">
    <property type="entry name" value="Medium-chain alcohol dehydrogenases, catalytic domain"/>
    <property type="match status" value="1"/>
</dbReference>
<dbReference type="EMBL" id="BMMZ01000003">
    <property type="protein sequence ID" value="GGL57404.1"/>
    <property type="molecule type" value="Genomic_DNA"/>
</dbReference>
<dbReference type="InterPro" id="IPR011032">
    <property type="entry name" value="GroES-like_sf"/>
</dbReference>
<dbReference type="InterPro" id="IPR036291">
    <property type="entry name" value="NAD(P)-bd_dom_sf"/>
</dbReference>
<dbReference type="Pfam" id="PF08240">
    <property type="entry name" value="ADH_N"/>
    <property type="match status" value="1"/>
</dbReference>
<keyword evidence="3" id="KW-1185">Reference proteome</keyword>
<accession>A0A917S4Z3</accession>
<proteinExistence type="predicted"/>
<evidence type="ECO:0000313" key="2">
    <source>
        <dbReference type="EMBL" id="GGL57404.1"/>
    </source>
</evidence>
<dbReference type="RefSeq" id="WP_188894549.1">
    <property type="nucleotide sequence ID" value="NZ_BMMZ01000003.1"/>
</dbReference>
<dbReference type="PANTHER" id="PTHR43677">
    <property type="entry name" value="SHORT-CHAIN DEHYDROGENASE/REDUCTASE"/>
    <property type="match status" value="1"/>
</dbReference>
<dbReference type="SUPFAM" id="SSF51735">
    <property type="entry name" value="NAD(P)-binding Rossmann-fold domains"/>
    <property type="match status" value="1"/>
</dbReference>
<dbReference type="Proteomes" id="UP000613840">
    <property type="component" value="Unassembled WGS sequence"/>
</dbReference>
<evidence type="ECO:0000313" key="3">
    <source>
        <dbReference type="Proteomes" id="UP000613840"/>
    </source>
</evidence>
<dbReference type="SMART" id="SM00829">
    <property type="entry name" value="PKS_ER"/>
    <property type="match status" value="1"/>
</dbReference>
<gene>
    <name evidence="2" type="primary">qor</name>
    <name evidence="2" type="ORF">GCM10011575_14680</name>
</gene>
<reference evidence="2" key="1">
    <citation type="journal article" date="2014" name="Int. J. Syst. Evol. Microbiol.">
        <title>Complete genome sequence of Corynebacterium casei LMG S-19264T (=DSM 44701T), isolated from a smear-ripened cheese.</title>
        <authorList>
            <consortium name="US DOE Joint Genome Institute (JGI-PGF)"/>
            <person name="Walter F."/>
            <person name="Albersmeier A."/>
            <person name="Kalinowski J."/>
            <person name="Ruckert C."/>
        </authorList>
    </citation>
    <scope>NUCLEOTIDE SEQUENCE</scope>
    <source>
        <strain evidence="2">CGMCC 4.7306</strain>
    </source>
</reference>
<reference evidence="2" key="2">
    <citation type="submission" date="2020-09" db="EMBL/GenBank/DDBJ databases">
        <authorList>
            <person name="Sun Q."/>
            <person name="Zhou Y."/>
        </authorList>
    </citation>
    <scope>NUCLEOTIDE SEQUENCE</scope>
    <source>
        <strain evidence="2">CGMCC 4.7306</strain>
    </source>
</reference>
<dbReference type="AlphaFoldDB" id="A0A917S4Z3"/>
<dbReference type="PANTHER" id="PTHR43677:SF4">
    <property type="entry name" value="QUINONE OXIDOREDUCTASE-LIKE PROTEIN 2"/>
    <property type="match status" value="1"/>
</dbReference>
<dbReference type="SUPFAM" id="SSF50129">
    <property type="entry name" value="GroES-like"/>
    <property type="match status" value="1"/>
</dbReference>
<sequence length="331" mass="34243">MQAVQATRFGDPDVLVVAELPDPAPGPGQIAIDVSHAAVGLIDLFFRQGAYRDRPGMPQPPFVPGLEVAGTVRAIGEGATRFRVGEPVVSTSSGGGIGGYAEVYLAAESLVASLDAYDLDPALSVSVVPNAAMAHVALTRIARLADGESVLVHGALGGFSAAFPGIARQLGAARVVGTVRTGKLAAARRTRLPYDAIVDSADLPGAFRDERFDVVVDPVGGPVRTASLGLLRPGGRLIAAGNASGDWAHQIPTNDLWFGSLTVAGFNAGVYLPTHPEVVRPALDAALEAAAAGLADIEIETLPFSEAAIAHERMQSRTLDGRIVLTPDRRA</sequence>
<comment type="caution">
    <text evidence="2">The sequence shown here is derived from an EMBL/GenBank/DDBJ whole genome shotgun (WGS) entry which is preliminary data.</text>
</comment>
<name>A0A917S4Z3_9ACTN</name>